<dbReference type="AlphaFoldDB" id="A0A174P806"/>
<reference evidence="1 2" key="1">
    <citation type="submission" date="2015-09" db="EMBL/GenBank/DDBJ databases">
        <authorList>
            <consortium name="Pathogen Informatics"/>
        </authorList>
    </citation>
    <scope>NUCLEOTIDE SEQUENCE [LARGE SCALE GENOMIC DNA]</scope>
    <source>
        <strain evidence="1 2">2789STDY5608791</strain>
    </source>
</reference>
<name>A0A174P806_BACUN</name>
<dbReference type="Proteomes" id="UP000095419">
    <property type="component" value="Unassembled WGS sequence"/>
</dbReference>
<protein>
    <recommendedName>
        <fullName evidence="3">Structural protein P5</fullName>
    </recommendedName>
</protein>
<sequence>MYRRLQNIDRMPRGLRNNNPGNIRLSAATCWQGEVRPSQDKSFCQFRTMGYGYRALIKLLQNYRRLYGCRTVADFINRWAPPSENNTSGYIRHVCTAMQVPTTCIPDVSDRATMCALAAAISQVENGVPAVMADVEAGWNLL</sequence>
<dbReference type="EMBL" id="CYZF01000015">
    <property type="protein sequence ID" value="CUP54888.1"/>
    <property type="molecule type" value="Genomic_DNA"/>
</dbReference>
<proteinExistence type="predicted"/>
<organism evidence="1 2">
    <name type="scientific">Bacteroides uniformis</name>
    <dbReference type="NCBI Taxonomy" id="820"/>
    <lineage>
        <taxon>Bacteria</taxon>
        <taxon>Pseudomonadati</taxon>
        <taxon>Bacteroidota</taxon>
        <taxon>Bacteroidia</taxon>
        <taxon>Bacteroidales</taxon>
        <taxon>Bacteroidaceae</taxon>
        <taxon>Bacteroides</taxon>
    </lineage>
</organism>
<evidence type="ECO:0000313" key="2">
    <source>
        <dbReference type="Proteomes" id="UP000095419"/>
    </source>
</evidence>
<evidence type="ECO:0008006" key="3">
    <source>
        <dbReference type="Google" id="ProtNLM"/>
    </source>
</evidence>
<gene>
    <name evidence="1" type="ORF">ERS417307_03917</name>
</gene>
<accession>A0A174P806</accession>
<evidence type="ECO:0000313" key="1">
    <source>
        <dbReference type="EMBL" id="CUP54888.1"/>
    </source>
</evidence>